<keyword evidence="2" id="KW-1185">Reference proteome</keyword>
<protein>
    <submittedName>
        <fullName evidence="1">DUF4238 domain-containing protein</fullName>
    </submittedName>
</protein>
<proteinExistence type="predicted"/>
<sequence>MDTMLPPVPKNQHYVWRYYLEAWAVDDLLACYRQRDRKPIRTNPKNIASQTYFYRVPALSEAELNYLELVIANRPDEGARQVHRNFVKLFQMPAKVRQIVERHGRPDVRAASEALLDHADRSLGERYQVGIENKGLPLLERLKARDAAFWKDGSGIDDFLFFIANQYLRTARMQNLIARITAPPGVDLGKVWSIERHIWATEIGAALLRERERYRAVILVNRTRIPFITGDQPVINLNPSRARDVKLYYPVRPDTALLLTTDDYAPDGAKEISAFDAERYNYEMYRWSDDQIYGLDTAYLAEVCALDKMPLP</sequence>
<dbReference type="OrthoDB" id="7556813at2"/>
<evidence type="ECO:0000313" key="2">
    <source>
        <dbReference type="Proteomes" id="UP000306147"/>
    </source>
</evidence>
<dbReference type="EMBL" id="SRXT01000001">
    <property type="protein sequence ID" value="TGX55819.1"/>
    <property type="molecule type" value="Genomic_DNA"/>
</dbReference>
<accession>A0A4S1XGR9</accession>
<reference evidence="1 2" key="1">
    <citation type="submission" date="2019-04" db="EMBL/GenBank/DDBJ databases">
        <title>Sphingomonas psychrotolerans sp. nov., isolated from soil in the Tianshan Mountains, Xinjiang, China.</title>
        <authorList>
            <person name="Luo Y."/>
            <person name="Sheng H."/>
        </authorList>
    </citation>
    <scope>NUCLEOTIDE SEQUENCE [LARGE SCALE GENOMIC DNA]</scope>
    <source>
        <strain evidence="1 2">ZFGT-11</strain>
    </source>
</reference>
<dbReference type="Proteomes" id="UP000306147">
    <property type="component" value="Unassembled WGS sequence"/>
</dbReference>
<name>A0A4S1XGR9_9SPHN</name>
<dbReference type="AlphaFoldDB" id="A0A4S1XGR9"/>
<evidence type="ECO:0000313" key="1">
    <source>
        <dbReference type="EMBL" id="TGX55819.1"/>
    </source>
</evidence>
<dbReference type="RefSeq" id="WP_135962020.1">
    <property type="nucleotide sequence ID" value="NZ_SRXT01000001.1"/>
</dbReference>
<comment type="caution">
    <text evidence="1">The sequence shown here is derived from an EMBL/GenBank/DDBJ whole genome shotgun (WGS) entry which is preliminary data.</text>
</comment>
<dbReference type="InterPro" id="IPR025332">
    <property type="entry name" value="DUF4238"/>
</dbReference>
<organism evidence="1 2">
    <name type="scientific">Sphingomonas gei</name>
    <dbReference type="NCBI Taxonomy" id="1395960"/>
    <lineage>
        <taxon>Bacteria</taxon>
        <taxon>Pseudomonadati</taxon>
        <taxon>Pseudomonadota</taxon>
        <taxon>Alphaproteobacteria</taxon>
        <taxon>Sphingomonadales</taxon>
        <taxon>Sphingomonadaceae</taxon>
        <taxon>Sphingomonas</taxon>
    </lineage>
</organism>
<dbReference type="Pfam" id="PF14022">
    <property type="entry name" value="DUF4238"/>
    <property type="match status" value="1"/>
</dbReference>
<gene>
    <name evidence="1" type="ORF">E5A73_01435</name>
</gene>